<dbReference type="SUPFAM" id="SSF89550">
    <property type="entry name" value="PHP domain-like"/>
    <property type="match status" value="1"/>
</dbReference>
<dbReference type="KEGG" id="orb:IPMB12_08225"/>
<proteinExistence type="predicted"/>
<dbReference type="InParanoid" id="A0A6G9IBQ2"/>
<dbReference type="PANTHER" id="PTHR42924">
    <property type="entry name" value="EXONUCLEASE"/>
    <property type="match status" value="1"/>
</dbReference>
<evidence type="ECO:0000313" key="3">
    <source>
        <dbReference type="Proteomes" id="UP000501168"/>
    </source>
</evidence>
<dbReference type="Pfam" id="PF02811">
    <property type="entry name" value="PHP"/>
    <property type="match status" value="1"/>
</dbReference>
<dbReference type="InterPro" id="IPR003141">
    <property type="entry name" value="Pol/His_phosphatase_N"/>
</dbReference>
<dbReference type="PANTHER" id="PTHR42924:SF3">
    <property type="entry name" value="POLYMERASE_HISTIDINOL PHOSPHATASE N-TERMINAL DOMAIN-CONTAINING PROTEIN"/>
    <property type="match status" value="1"/>
</dbReference>
<evidence type="ECO:0000259" key="1">
    <source>
        <dbReference type="SMART" id="SM00481"/>
    </source>
</evidence>
<dbReference type="GO" id="GO:0035312">
    <property type="term" value="F:5'-3' DNA exonuclease activity"/>
    <property type="evidence" value="ECO:0007669"/>
    <property type="project" value="TreeGrafter"/>
</dbReference>
<keyword evidence="3" id="KW-1185">Reference proteome</keyword>
<dbReference type="InterPro" id="IPR052018">
    <property type="entry name" value="PHP_domain"/>
</dbReference>
<dbReference type="InterPro" id="IPR016195">
    <property type="entry name" value="Pol/histidinol_Pase-like"/>
</dbReference>
<dbReference type="Proteomes" id="UP000501168">
    <property type="component" value="Chromosome"/>
</dbReference>
<dbReference type="EMBL" id="CP050253">
    <property type="protein sequence ID" value="QIQ21665.1"/>
    <property type="molecule type" value="Genomic_DNA"/>
</dbReference>
<dbReference type="CDD" id="cd07438">
    <property type="entry name" value="PHP_HisPPase_AMP"/>
    <property type="match status" value="1"/>
</dbReference>
<dbReference type="AlphaFoldDB" id="A0A6G9IBQ2"/>
<dbReference type="SMART" id="SM00481">
    <property type="entry name" value="POLIIIAc"/>
    <property type="match status" value="1"/>
</dbReference>
<dbReference type="Gene3D" id="1.10.150.650">
    <property type="match status" value="1"/>
</dbReference>
<gene>
    <name evidence="2" type="ORF">IPMB12_08225</name>
</gene>
<organism evidence="2 3">
    <name type="scientific">Zophobihabitans entericus</name>
    <dbReference type="NCBI Taxonomy" id="1635327"/>
    <lineage>
        <taxon>Bacteria</taxon>
        <taxon>Pseudomonadati</taxon>
        <taxon>Pseudomonadota</taxon>
        <taxon>Gammaproteobacteria</taxon>
        <taxon>Orbales</taxon>
        <taxon>Orbaceae</taxon>
        <taxon>Zophobihabitans</taxon>
    </lineage>
</organism>
<dbReference type="InterPro" id="IPR004013">
    <property type="entry name" value="PHP_dom"/>
</dbReference>
<evidence type="ECO:0000313" key="2">
    <source>
        <dbReference type="EMBL" id="QIQ21665.1"/>
    </source>
</evidence>
<reference evidence="2 3" key="1">
    <citation type="submission" date="2020-03" db="EMBL/GenBank/DDBJ databases">
        <title>Complete genome sequence of Orbus sp. IPMB12 (BCRC 80908).</title>
        <authorList>
            <person name="Lo W.-S."/>
            <person name="Chang T.-H."/>
            <person name="Kuo C.-H."/>
        </authorList>
    </citation>
    <scope>NUCLEOTIDE SEQUENCE [LARGE SCALE GENOMIC DNA]</scope>
    <source>
        <strain evidence="2 3">IPMB12</strain>
    </source>
</reference>
<dbReference type="GO" id="GO:0004534">
    <property type="term" value="F:5'-3' RNA exonuclease activity"/>
    <property type="evidence" value="ECO:0007669"/>
    <property type="project" value="TreeGrafter"/>
</dbReference>
<dbReference type="RefSeq" id="WP_166916702.1">
    <property type="nucleotide sequence ID" value="NZ_CP050253.1"/>
</dbReference>
<accession>A0A6G9IBQ2</accession>
<protein>
    <submittedName>
        <fullName evidence="2">PHP domain-containing protein</fullName>
    </submittedName>
</protein>
<sequence>MIYADLHIHTNHSDGVCEITDVLENARSKGLKTLAITDHDTTNHYPEIFKEGKRLGLNIIKGVEMSCYDFDVFKKVHIVGLGLNLETPNVDRLCSHTLACRDQYHRELILELHQHGYDICYEDAKKFSKYNIVFKMNIFQALKEKYPQEMTKERYKELFASKTSKETDLKMGYIPVAEGIASIIADGGVPILAHPCVYDNYDEIEKYVGFGLKGLEISHSKMKPIDYEKTQMYAEKYQLLKSGGSDFHDPALLKFGDFGLTQEQLEELAKAGNIKVYTS</sequence>
<dbReference type="Gene3D" id="3.20.20.140">
    <property type="entry name" value="Metal-dependent hydrolases"/>
    <property type="match status" value="1"/>
</dbReference>
<name>A0A6G9IBQ2_9GAMM</name>
<feature type="domain" description="Polymerase/histidinol phosphatase N-terminal" evidence="1">
    <location>
        <begin position="4"/>
        <end position="69"/>
    </location>
</feature>